<accession>A0A8A4TS72</accession>
<dbReference type="InterPro" id="IPR029063">
    <property type="entry name" value="SAM-dependent_MTases_sf"/>
</dbReference>
<reference evidence="2" key="1">
    <citation type="submission" date="2021-03" db="EMBL/GenBank/DDBJ databases">
        <title>Acanthopleuribacteraceae sp. M133.</title>
        <authorList>
            <person name="Wang G."/>
        </authorList>
    </citation>
    <scope>NUCLEOTIDE SEQUENCE</scope>
    <source>
        <strain evidence="2">M133</strain>
    </source>
</reference>
<gene>
    <name evidence="2" type="ORF">J3U87_05520</name>
</gene>
<keyword evidence="2" id="KW-0489">Methyltransferase</keyword>
<dbReference type="Proteomes" id="UP000663929">
    <property type="component" value="Chromosome"/>
</dbReference>
<organism evidence="2 3">
    <name type="scientific">Sulfidibacter corallicola</name>
    <dbReference type="NCBI Taxonomy" id="2818388"/>
    <lineage>
        <taxon>Bacteria</taxon>
        <taxon>Pseudomonadati</taxon>
        <taxon>Acidobacteriota</taxon>
        <taxon>Holophagae</taxon>
        <taxon>Acanthopleuribacterales</taxon>
        <taxon>Acanthopleuribacteraceae</taxon>
        <taxon>Sulfidibacter</taxon>
    </lineage>
</organism>
<feature type="domain" description="Methyltransferase FkbM" evidence="1">
    <location>
        <begin position="111"/>
        <end position="197"/>
    </location>
</feature>
<dbReference type="InterPro" id="IPR006342">
    <property type="entry name" value="FkbM_mtfrase"/>
</dbReference>
<dbReference type="Pfam" id="PF05050">
    <property type="entry name" value="Methyltransf_21"/>
    <property type="match status" value="1"/>
</dbReference>
<dbReference type="PANTHER" id="PTHR36973:SF4">
    <property type="entry name" value="NODULATION PROTEIN"/>
    <property type="match status" value="1"/>
</dbReference>
<keyword evidence="2" id="KW-0808">Transferase</keyword>
<name>A0A8A4TS72_SULCO</name>
<dbReference type="RefSeq" id="WP_237382025.1">
    <property type="nucleotide sequence ID" value="NZ_CP071793.1"/>
</dbReference>
<keyword evidence="3" id="KW-1185">Reference proteome</keyword>
<dbReference type="GO" id="GO:0032259">
    <property type="term" value="P:methylation"/>
    <property type="evidence" value="ECO:0007669"/>
    <property type="project" value="UniProtKB-KW"/>
</dbReference>
<dbReference type="SUPFAM" id="SSF53335">
    <property type="entry name" value="S-adenosyl-L-methionine-dependent methyltransferases"/>
    <property type="match status" value="1"/>
</dbReference>
<dbReference type="Gene3D" id="3.40.50.150">
    <property type="entry name" value="Vaccinia Virus protein VP39"/>
    <property type="match status" value="1"/>
</dbReference>
<evidence type="ECO:0000259" key="1">
    <source>
        <dbReference type="Pfam" id="PF05050"/>
    </source>
</evidence>
<dbReference type="EMBL" id="CP071793">
    <property type="protein sequence ID" value="QTD51912.1"/>
    <property type="molecule type" value="Genomic_DNA"/>
</dbReference>
<protein>
    <submittedName>
        <fullName evidence="2">FkbM family methyltransferase</fullName>
    </submittedName>
</protein>
<sequence length="484" mass="54423">MPHPSMIVAHHIGGRKGSGGFVPPEPFHRDVHPVYYDADTDCLAEMKSATGDGGTALSRCIDARTGSKPFHLCYDPNLSSLLEISETCRDFAMYHYDFEKGPMDYQLGDTGRIMETRTLEATSLDALCYGGGPCPPPPDYLSLDTQGSEFDILTGAEKALSESILAIALEVEFQPLYQDQKCFGDIFNYLIQRGFRFIDFTSLQRMSPSREAIGLRTQNMLTYGEALFLRAPESLPNPEERTPTDTRLWKLALIALCGGQFEYALTCLRRLAGCGAFEHAGPELRERAYFPFLRDLAALAETHPKRLPPLFTEVYSHAESTARFDPNRATSSERAAIFRLVEKLRREVGEGGGRRLCLLPFGHYARQLKALNADHAEESTVPVACFDNQYARHREAGHDVHAPESLTPEDFVLILSNSYGPELARQVGRIRGDRPRRTLTYQEILEGRQSFGVAQQDTEVEAHLKRHHFFDLAERLQSLRERMS</sequence>
<dbReference type="KEGG" id="scor:J3U87_05520"/>
<evidence type="ECO:0000313" key="3">
    <source>
        <dbReference type="Proteomes" id="UP000663929"/>
    </source>
</evidence>
<proteinExistence type="predicted"/>
<dbReference type="PANTHER" id="PTHR36973">
    <property type="entry name" value="SLL1456 PROTEIN-RELATED"/>
    <property type="match status" value="1"/>
</dbReference>
<dbReference type="GO" id="GO:0008171">
    <property type="term" value="F:O-methyltransferase activity"/>
    <property type="evidence" value="ECO:0007669"/>
    <property type="project" value="TreeGrafter"/>
</dbReference>
<evidence type="ECO:0000313" key="2">
    <source>
        <dbReference type="EMBL" id="QTD51912.1"/>
    </source>
</evidence>
<dbReference type="InterPro" id="IPR053188">
    <property type="entry name" value="FkbM_Methyltransferase"/>
</dbReference>
<dbReference type="AlphaFoldDB" id="A0A8A4TS72"/>